<dbReference type="InterPro" id="IPR023381">
    <property type="entry name" value="YP001051499.1-like_dom_sf"/>
</dbReference>
<dbReference type="RefSeq" id="WP_086433465.1">
    <property type="nucleotide sequence ID" value="NZ_FXWH01000001.1"/>
</dbReference>
<protein>
    <recommendedName>
        <fullName evidence="3">DUF416 domain-containing protein</fullName>
    </recommendedName>
</protein>
<dbReference type="Gene3D" id="1.20.1590.10">
    <property type="entry name" value="YP_001051499.1 domain like"/>
    <property type="match status" value="1"/>
</dbReference>
<evidence type="ECO:0000313" key="1">
    <source>
        <dbReference type="EMBL" id="SMQ59497.1"/>
    </source>
</evidence>
<sequence>MASLNTFERIRALSFEYQTIMALYLCQRMLPNYELFHQVTGFGDPKPLNSALNACWDWVWQPKQVKVNFSRWQEKVEDVAPSEHGHDMLGVYPAMDACTAISTLLQGLIDNNGSDMLDVAKISQASVQKFLELTEGEHLDAPDREKMLREHELTGYEIEIQQAMLHFLESLYGTQPKPSKELVQQIRAMVQEEGISNIGVDIEAPSAAQARGAE</sequence>
<gene>
    <name evidence="1" type="ORF">SAMN06297229_0274</name>
</gene>
<dbReference type="AlphaFoldDB" id="A0A1Y6EA84"/>
<evidence type="ECO:0008006" key="3">
    <source>
        <dbReference type="Google" id="ProtNLM"/>
    </source>
</evidence>
<dbReference type="InterPro" id="IPR007338">
    <property type="entry name" value="DUF416"/>
</dbReference>
<dbReference type="EMBL" id="FXWH01000001">
    <property type="protein sequence ID" value="SMQ59497.1"/>
    <property type="molecule type" value="Genomic_DNA"/>
</dbReference>
<proteinExistence type="predicted"/>
<organism evidence="1 2">
    <name type="scientific">Pseudidiomarina planktonica</name>
    <dbReference type="NCBI Taxonomy" id="1323738"/>
    <lineage>
        <taxon>Bacteria</taxon>
        <taxon>Pseudomonadati</taxon>
        <taxon>Pseudomonadota</taxon>
        <taxon>Gammaproteobacteria</taxon>
        <taxon>Alteromonadales</taxon>
        <taxon>Idiomarinaceae</taxon>
        <taxon>Pseudidiomarina</taxon>
    </lineage>
</organism>
<accession>A0A1Y6EA84</accession>
<evidence type="ECO:0000313" key="2">
    <source>
        <dbReference type="Proteomes" id="UP000194450"/>
    </source>
</evidence>
<reference evidence="2" key="1">
    <citation type="submission" date="2017-04" db="EMBL/GenBank/DDBJ databases">
        <authorList>
            <person name="Varghese N."/>
            <person name="Submissions S."/>
        </authorList>
    </citation>
    <scope>NUCLEOTIDE SEQUENCE [LARGE SCALE GENOMIC DNA]</scope>
</reference>
<name>A0A1Y6EA84_9GAMM</name>
<dbReference type="OrthoDB" id="9204516at2"/>
<dbReference type="Proteomes" id="UP000194450">
    <property type="component" value="Unassembled WGS sequence"/>
</dbReference>
<dbReference type="Pfam" id="PF04222">
    <property type="entry name" value="DUF416"/>
    <property type="match status" value="1"/>
</dbReference>
<keyword evidence="2" id="KW-1185">Reference proteome</keyword>